<dbReference type="InterPro" id="IPR009497">
    <property type="entry name" value="Regulator_protein_PHA-1"/>
</dbReference>
<name>A0A1I7V4T8_9PELO</name>
<evidence type="ECO:0000313" key="2">
    <source>
        <dbReference type="WBParaSite" id="Csp11.Scaffold76.g466.t1"/>
    </source>
</evidence>
<organism evidence="1 2">
    <name type="scientific">Caenorhabditis tropicalis</name>
    <dbReference type="NCBI Taxonomy" id="1561998"/>
    <lineage>
        <taxon>Eukaryota</taxon>
        <taxon>Metazoa</taxon>
        <taxon>Ecdysozoa</taxon>
        <taxon>Nematoda</taxon>
        <taxon>Chromadorea</taxon>
        <taxon>Rhabditida</taxon>
        <taxon>Rhabditina</taxon>
        <taxon>Rhabditomorpha</taxon>
        <taxon>Rhabditoidea</taxon>
        <taxon>Rhabditidae</taxon>
        <taxon>Peloderinae</taxon>
        <taxon>Caenorhabditis</taxon>
    </lineage>
</organism>
<reference evidence="2" key="1">
    <citation type="submission" date="2016-11" db="UniProtKB">
        <authorList>
            <consortium name="WormBaseParasite"/>
        </authorList>
    </citation>
    <scope>IDENTIFICATION</scope>
</reference>
<dbReference type="AlphaFoldDB" id="A0A1I7V4T8"/>
<dbReference type="Proteomes" id="UP000095282">
    <property type="component" value="Unplaced"/>
</dbReference>
<protein>
    <submittedName>
        <fullName evidence="2">FBA_2 domain-containing protein</fullName>
    </submittedName>
</protein>
<dbReference type="Pfam" id="PF06542">
    <property type="entry name" value="PHA-1"/>
    <property type="match status" value="1"/>
</dbReference>
<dbReference type="WBParaSite" id="Csp11.Scaffold76.g466.t1">
    <property type="protein sequence ID" value="Csp11.Scaffold76.g466.t1"/>
    <property type="gene ID" value="Csp11.Scaffold76.g466"/>
</dbReference>
<proteinExistence type="predicted"/>
<accession>A0A1I7V4T8</accession>
<dbReference type="eggNOG" id="ENOG502TJPY">
    <property type="taxonomic scope" value="Eukaryota"/>
</dbReference>
<sequence length="131" mass="15041">MEMAVENSLDGDPTDKVYINGSEYTLEMLTKKYFRFWNEVTHLKIQRLRVQNASILTVDQSESFHEAIHSQLIGDNWKSMKTLTGMEVMCNGCSKCQKLIEIVEEYGPIGIETIKKIENPVHFKKLIVTDG</sequence>
<evidence type="ECO:0000313" key="1">
    <source>
        <dbReference type="Proteomes" id="UP000095282"/>
    </source>
</evidence>
<keyword evidence="1" id="KW-1185">Reference proteome</keyword>